<protein>
    <submittedName>
        <fullName evidence="4">DUF4880 domain-containing protein</fullName>
    </submittedName>
</protein>
<feature type="chain" id="PRO_5046170219" evidence="1">
    <location>
        <begin position="22"/>
        <end position="339"/>
    </location>
</feature>
<name>A0ABX8SVA7_9BURK</name>
<keyword evidence="5" id="KW-1185">Reference proteome</keyword>
<dbReference type="PIRSF" id="PIRSF018266">
    <property type="entry name" value="FecR"/>
    <property type="match status" value="1"/>
</dbReference>
<dbReference type="Proteomes" id="UP000826050">
    <property type="component" value="Chromosome"/>
</dbReference>
<reference evidence="4 5" key="1">
    <citation type="submission" date="2020-02" db="EMBL/GenBank/DDBJ databases">
        <title>Partial ammonium oxidation to N2 by heterotrophic bacteria.</title>
        <authorList>
            <person name="Wu M."/>
        </authorList>
    </citation>
    <scope>NUCLEOTIDE SEQUENCE [LARGE SCALE GENOMIC DNA]</scope>
    <source>
        <strain evidence="4 5">HO-1</strain>
    </source>
</reference>
<evidence type="ECO:0000313" key="5">
    <source>
        <dbReference type="Proteomes" id="UP000826050"/>
    </source>
</evidence>
<organism evidence="4 5">
    <name type="scientific">Alcaligenes ammonioxydans</name>
    <dbReference type="NCBI Taxonomy" id="2582914"/>
    <lineage>
        <taxon>Bacteria</taxon>
        <taxon>Pseudomonadati</taxon>
        <taxon>Pseudomonadota</taxon>
        <taxon>Betaproteobacteria</taxon>
        <taxon>Burkholderiales</taxon>
        <taxon>Alcaligenaceae</taxon>
        <taxon>Alcaligenes</taxon>
    </lineage>
</organism>
<dbReference type="PANTHER" id="PTHR30273">
    <property type="entry name" value="PERIPLASMIC SIGNAL SENSOR AND SIGMA FACTOR ACTIVATOR FECR-RELATED"/>
    <property type="match status" value="1"/>
</dbReference>
<keyword evidence="1" id="KW-0732">Signal</keyword>
<sequence length="339" mass="37822">MTLCDRCVAFFYSLLMNPATALNLDEDTLHKEARAWVSRLKTSSLTSRQARELRRWCGRSPSHASAFAHARELWDAMPQHREDWLREAKLTQKRGHRPLRRALLGGLLLGGGLYLVARPPLQLWPSLADLRADYRTGAGEQRRVQLLDHVWLDMNTRSRLNVSDDPHLGRVVALLEGEVEVRQSERSASVCTVFAGAGSIQTFNGRSNIRYVNGETEVTCLSGSAQVDFGGQGYRLAAGERLVYGRHTISAVQTVLEKDFPAWRQGRLVFHEQPLSQVVAELNRYWAGHVILRDASLGSILVSFGVSLDNLSEALDILQQLYGLDAMRLPGGIALLSRA</sequence>
<accession>A0ABX8SVA7</accession>
<feature type="signal peptide" evidence="1">
    <location>
        <begin position="1"/>
        <end position="21"/>
    </location>
</feature>
<dbReference type="PANTHER" id="PTHR30273:SF2">
    <property type="entry name" value="PROTEIN FECR"/>
    <property type="match status" value="1"/>
</dbReference>
<evidence type="ECO:0000259" key="2">
    <source>
        <dbReference type="Pfam" id="PF04773"/>
    </source>
</evidence>
<gene>
    <name evidence="4" type="ORF">FE795_01495</name>
</gene>
<feature type="domain" description="FecR protein" evidence="2">
    <location>
        <begin position="133"/>
        <end position="225"/>
    </location>
</feature>
<dbReference type="InterPro" id="IPR032623">
    <property type="entry name" value="FecR_N"/>
</dbReference>
<dbReference type="Pfam" id="PF16220">
    <property type="entry name" value="DUF4880"/>
    <property type="match status" value="1"/>
</dbReference>
<dbReference type="InterPro" id="IPR012373">
    <property type="entry name" value="Ferrdict_sens_TM"/>
</dbReference>
<dbReference type="Pfam" id="PF04773">
    <property type="entry name" value="FecR"/>
    <property type="match status" value="1"/>
</dbReference>
<feature type="domain" description="FecR N-terminal" evidence="3">
    <location>
        <begin position="31"/>
        <end position="73"/>
    </location>
</feature>
<evidence type="ECO:0000259" key="3">
    <source>
        <dbReference type="Pfam" id="PF16220"/>
    </source>
</evidence>
<evidence type="ECO:0000256" key="1">
    <source>
        <dbReference type="SAM" id="SignalP"/>
    </source>
</evidence>
<dbReference type="InterPro" id="IPR006860">
    <property type="entry name" value="FecR"/>
</dbReference>
<evidence type="ECO:0000313" key="4">
    <source>
        <dbReference type="EMBL" id="QXX77814.1"/>
    </source>
</evidence>
<dbReference type="EMBL" id="CP049362">
    <property type="protein sequence ID" value="QXX77814.1"/>
    <property type="molecule type" value="Genomic_DNA"/>
</dbReference>
<proteinExistence type="predicted"/>